<dbReference type="RefSeq" id="WP_129522578.1">
    <property type="nucleotide sequence ID" value="NZ_SDPN01000073.1"/>
</dbReference>
<evidence type="ECO:0000259" key="6">
    <source>
        <dbReference type="PROSITE" id="PS51387"/>
    </source>
</evidence>
<dbReference type="PANTHER" id="PTHR42973:SF39">
    <property type="entry name" value="FAD-BINDING PCMH-TYPE DOMAIN-CONTAINING PROTEIN"/>
    <property type="match status" value="1"/>
</dbReference>
<organism evidence="7 8">
    <name type="scientific">Agromyces albus</name>
    <dbReference type="NCBI Taxonomy" id="205332"/>
    <lineage>
        <taxon>Bacteria</taxon>
        <taxon>Bacillati</taxon>
        <taxon>Actinomycetota</taxon>
        <taxon>Actinomycetes</taxon>
        <taxon>Micrococcales</taxon>
        <taxon>Microbacteriaceae</taxon>
        <taxon>Agromyces</taxon>
    </lineage>
</organism>
<evidence type="ECO:0000256" key="3">
    <source>
        <dbReference type="ARBA" id="ARBA00022630"/>
    </source>
</evidence>
<dbReference type="InterPro" id="IPR016169">
    <property type="entry name" value="FAD-bd_PCMH_sub2"/>
</dbReference>
<evidence type="ECO:0000256" key="2">
    <source>
        <dbReference type="ARBA" id="ARBA00005466"/>
    </source>
</evidence>
<dbReference type="AlphaFoldDB" id="A0A4Q2KNN5"/>
<keyword evidence="3" id="KW-0285">Flavoprotein</keyword>
<dbReference type="Gene3D" id="3.30.43.10">
    <property type="entry name" value="Uridine Diphospho-n-acetylenolpyruvylglucosamine Reductase, domain 2"/>
    <property type="match status" value="1"/>
</dbReference>
<dbReference type="InterPro" id="IPR050416">
    <property type="entry name" value="FAD-linked_Oxidoreductase"/>
</dbReference>
<dbReference type="SUPFAM" id="SSF56176">
    <property type="entry name" value="FAD-binding/transporter-associated domain-like"/>
    <property type="match status" value="1"/>
</dbReference>
<dbReference type="GO" id="GO:0071949">
    <property type="term" value="F:FAD binding"/>
    <property type="evidence" value="ECO:0007669"/>
    <property type="project" value="InterPro"/>
</dbReference>
<feature type="domain" description="FAD-binding PCMH-type" evidence="6">
    <location>
        <begin position="40"/>
        <end position="208"/>
    </location>
</feature>
<dbReference type="PROSITE" id="PS51387">
    <property type="entry name" value="FAD_PCMH"/>
    <property type="match status" value="1"/>
</dbReference>
<proteinExistence type="inferred from homology"/>
<dbReference type="OrthoDB" id="9775082at2"/>
<keyword evidence="5" id="KW-0560">Oxidoreductase</keyword>
<dbReference type="EMBL" id="SDPN01000073">
    <property type="protein sequence ID" value="RXZ66974.1"/>
    <property type="molecule type" value="Genomic_DNA"/>
</dbReference>
<dbReference type="InterPro" id="IPR036318">
    <property type="entry name" value="FAD-bd_PCMH-like_sf"/>
</dbReference>
<dbReference type="GO" id="GO:0016491">
    <property type="term" value="F:oxidoreductase activity"/>
    <property type="evidence" value="ECO:0007669"/>
    <property type="project" value="UniProtKB-KW"/>
</dbReference>
<dbReference type="Pfam" id="PF01565">
    <property type="entry name" value="FAD_binding_4"/>
    <property type="match status" value="1"/>
</dbReference>
<dbReference type="Proteomes" id="UP000293865">
    <property type="component" value="Unassembled WGS sequence"/>
</dbReference>
<evidence type="ECO:0000256" key="1">
    <source>
        <dbReference type="ARBA" id="ARBA00001974"/>
    </source>
</evidence>
<comment type="similarity">
    <text evidence="2">Belongs to the oxygen-dependent FAD-linked oxidoreductase family.</text>
</comment>
<name>A0A4Q2KNN5_9MICO</name>
<evidence type="ECO:0000256" key="4">
    <source>
        <dbReference type="ARBA" id="ARBA00022827"/>
    </source>
</evidence>
<dbReference type="PANTHER" id="PTHR42973">
    <property type="entry name" value="BINDING OXIDOREDUCTASE, PUTATIVE (AFU_ORTHOLOGUE AFUA_1G17690)-RELATED"/>
    <property type="match status" value="1"/>
</dbReference>
<dbReference type="InterPro" id="IPR006094">
    <property type="entry name" value="Oxid_FAD_bind_N"/>
</dbReference>
<dbReference type="InterPro" id="IPR016166">
    <property type="entry name" value="FAD-bd_PCMH"/>
</dbReference>
<accession>A0A4Q2KNN5</accession>
<sequence length="454" mass="46877">MNDAASHSALDSLGPRLGDRLTFPGDPLWDAVRSPWNLAVDQRPSAVAVPADVDEMRALLEAARADGLQLAVQPSGHGASGSLEGTVLVRTSAFRDVEVDTEARVARVGAGARWGAVLDALAGSGLVPVTGTSPIVNATAFTLAGGNSWFARSLGFASSSLRAVELLTADGRHRWVRDADEPELMWALRGAGGAFGIATAIEIDLHPAPVISGGRIVFGGSDVAAVFRAVVAAGRTAPDSLALHAGAMRLPDIAQVPAHLRGTTVVSVETVQLGEPEAAAAALDSIRSAGTVVLDTVGRIDVELLGVVAEEPTDPSPGFAWSTLAELDDEIITRLVTTWESAESRAVVAISLRVLGGALAAPPQRPGIAGVVSAPHFVRARAIGRPEFEAAAEQGFAALRAALGPAASDRTLCTFLAPGVGYAGAYARADVARAARVKATIDPEDRFRGNRDFD</sequence>
<keyword evidence="8" id="KW-1185">Reference proteome</keyword>
<reference evidence="7 8" key="1">
    <citation type="submission" date="2019-01" db="EMBL/GenBank/DDBJ databases">
        <title>Agromyces.</title>
        <authorList>
            <person name="Li J."/>
        </authorList>
    </citation>
    <scope>NUCLEOTIDE SEQUENCE [LARGE SCALE GENOMIC DNA]</scope>
    <source>
        <strain evidence="7 8">DSM 15934</strain>
    </source>
</reference>
<gene>
    <name evidence="7" type="ORF">ESP51_19740</name>
</gene>
<dbReference type="Gene3D" id="3.40.462.20">
    <property type="match status" value="1"/>
</dbReference>
<dbReference type="InterPro" id="IPR016167">
    <property type="entry name" value="FAD-bd_PCMH_sub1"/>
</dbReference>
<dbReference type="Gene3D" id="3.30.465.10">
    <property type="match status" value="1"/>
</dbReference>
<evidence type="ECO:0000256" key="5">
    <source>
        <dbReference type="ARBA" id="ARBA00023002"/>
    </source>
</evidence>
<evidence type="ECO:0000313" key="7">
    <source>
        <dbReference type="EMBL" id="RXZ66974.1"/>
    </source>
</evidence>
<evidence type="ECO:0000313" key="8">
    <source>
        <dbReference type="Proteomes" id="UP000293865"/>
    </source>
</evidence>
<comment type="cofactor">
    <cofactor evidence="1">
        <name>FAD</name>
        <dbReference type="ChEBI" id="CHEBI:57692"/>
    </cofactor>
</comment>
<keyword evidence="4" id="KW-0274">FAD</keyword>
<protein>
    <submittedName>
        <fullName evidence="7">FAD-binding oxidoreductase</fullName>
    </submittedName>
</protein>
<comment type="caution">
    <text evidence="7">The sequence shown here is derived from an EMBL/GenBank/DDBJ whole genome shotgun (WGS) entry which is preliminary data.</text>
</comment>